<dbReference type="Proteomes" id="UP000276133">
    <property type="component" value="Unassembled WGS sequence"/>
</dbReference>
<keyword evidence="3" id="KW-1185">Reference proteome</keyword>
<protein>
    <submittedName>
        <fullName evidence="2">Uncharacterized protein</fullName>
    </submittedName>
</protein>
<dbReference type="EMBL" id="REGN01009510">
    <property type="protein sequence ID" value="RNA01003.1"/>
    <property type="molecule type" value="Genomic_DNA"/>
</dbReference>
<proteinExistence type="predicted"/>
<reference evidence="2 3" key="1">
    <citation type="journal article" date="2018" name="Sci. Rep.">
        <title>Genomic signatures of local adaptation to the degree of environmental predictability in rotifers.</title>
        <authorList>
            <person name="Franch-Gras L."/>
            <person name="Hahn C."/>
            <person name="Garcia-Roger E.M."/>
            <person name="Carmona M.J."/>
            <person name="Serra M."/>
            <person name="Gomez A."/>
        </authorList>
    </citation>
    <scope>NUCLEOTIDE SEQUENCE [LARGE SCALE GENOMIC DNA]</scope>
    <source>
        <strain evidence="2">HYR1</strain>
    </source>
</reference>
<evidence type="ECO:0000256" key="1">
    <source>
        <dbReference type="SAM" id="SignalP"/>
    </source>
</evidence>
<keyword evidence="1" id="KW-0732">Signal</keyword>
<evidence type="ECO:0000313" key="2">
    <source>
        <dbReference type="EMBL" id="RNA01003.1"/>
    </source>
</evidence>
<dbReference type="AlphaFoldDB" id="A0A3M7PPL7"/>
<feature type="signal peptide" evidence="1">
    <location>
        <begin position="1"/>
        <end position="17"/>
    </location>
</feature>
<gene>
    <name evidence="2" type="ORF">BpHYR1_043724</name>
</gene>
<accession>A0A3M7PPL7</accession>
<feature type="chain" id="PRO_5018250515" evidence="1">
    <location>
        <begin position="18"/>
        <end position="90"/>
    </location>
</feature>
<evidence type="ECO:0000313" key="3">
    <source>
        <dbReference type="Proteomes" id="UP000276133"/>
    </source>
</evidence>
<organism evidence="2 3">
    <name type="scientific">Brachionus plicatilis</name>
    <name type="common">Marine rotifer</name>
    <name type="synonym">Brachionus muelleri</name>
    <dbReference type="NCBI Taxonomy" id="10195"/>
    <lineage>
        <taxon>Eukaryota</taxon>
        <taxon>Metazoa</taxon>
        <taxon>Spiralia</taxon>
        <taxon>Gnathifera</taxon>
        <taxon>Rotifera</taxon>
        <taxon>Eurotatoria</taxon>
        <taxon>Monogononta</taxon>
        <taxon>Pseudotrocha</taxon>
        <taxon>Ploima</taxon>
        <taxon>Brachionidae</taxon>
        <taxon>Brachionus</taxon>
    </lineage>
</organism>
<comment type="caution">
    <text evidence="2">The sequence shown here is derived from an EMBL/GenBank/DDBJ whole genome shotgun (WGS) entry which is preliminary data.</text>
</comment>
<sequence length="90" mass="10002">MAVVVLTSLIVVLMMLGGDFRRTGWKRATSFQPPFLLYCESDVDESIVNVSISDNLGDSLFIHAGFAIFGSPLKRLPSIFKSTSWKSQIF</sequence>
<name>A0A3M7PPL7_BRAPC</name>